<comment type="caution">
    <text evidence="1">The sequence shown here is derived from an EMBL/GenBank/DDBJ whole genome shotgun (WGS) entry which is preliminary data.</text>
</comment>
<dbReference type="AlphaFoldDB" id="A0A8S4FCY2"/>
<evidence type="ECO:0000313" key="1">
    <source>
        <dbReference type="EMBL" id="CAG9125715.1"/>
    </source>
</evidence>
<organism evidence="1 2">
    <name type="scientific">Plutella xylostella</name>
    <name type="common">Diamondback moth</name>
    <name type="synonym">Plutella maculipennis</name>
    <dbReference type="NCBI Taxonomy" id="51655"/>
    <lineage>
        <taxon>Eukaryota</taxon>
        <taxon>Metazoa</taxon>
        <taxon>Ecdysozoa</taxon>
        <taxon>Arthropoda</taxon>
        <taxon>Hexapoda</taxon>
        <taxon>Insecta</taxon>
        <taxon>Pterygota</taxon>
        <taxon>Neoptera</taxon>
        <taxon>Endopterygota</taxon>
        <taxon>Lepidoptera</taxon>
        <taxon>Glossata</taxon>
        <taxon>Ditrysia</taxon>
        <taxon>Yponomeutoidea</taxon>
        <taxon>Plutellidae</taxon>
        <taxon>Plutella</taxon>
    </lineage>
</organism>
<name>A0A8S4FCY2_PLUXY</name>
<dbReference type="Proteomes" id="UP000653454">
    <property type="component" value="Unassembled WGS sequence"/>
</dbReference>
<accession>A0A8S4FCY2</accession>
<gene>
    <name evidence="1" type="ORF">PLXY2_LOCUS8488</name>
</gene>
<proteinExistence type="predicted"/>
<evidence type="ECO:0000313" key="2">
    <source>
        <dbReference type="Proteomes" id="UP000653454"/>
    </source>
</evidence>
<protein>
    <submittedName>
        <fullName evidence="1">(diamondback moth) hypothetical protein</fullName>
    </submittedName>
</protein>
<reference evidence="1" key="1">
    <citation type="submission" date="2020-11" db="EMBL/GenBank/DDBJ databases">
        <authorList>
            <person name="Whiteford S."/>
        </authorList>
    </citation>
    <scope>NUCLEOTIDE SEQUENCE</scope>
</reference>
<dbReference type="EMBL" id="CAJHNJ030000031">
    <property type="protein sequence ID" value="CAG9125715.1"/>
    <property type="molecule type" value="Genomic_DNA"/>
</dbReference>
<sequence length="45" mass="5317">MASQPEVGVSDFVLLDNLTTDKFIENLHLRLQRVVKYLLRYIVLR</sequence>
<keyword evidence="2" id="KW-1185">Reference proteome</keyword>